<protein>
    <submittedName>
        <fullName evidence="12">Outer membrane transport energization protein TonB</fullName>
    </submittedName>
</protein>
<dbReference type="GO" id="GO:0031992">
    <property type="term" value="F:energy transducer activity"/>
    <property type="evidence" value="ECO:0007669"/>
    <property type="project" value="TreeGrafter"/>
</dbReference>
<dbReference type="InterPro" id="IPR006260">
    <property type="entry name" value="TonB/TolA_C"/>
</dbReference>
<dbReference type="Gene3D" id="3.30.1150.10">
    <property type="match status" value="1"/>
</dbReference>
<organism evidence="12 13">
    <name type="scientific">Agitococcus lubricus</name>
    <dbReference type="NCBI Taxonomy" id="1077255"/>
    <lineage>
        <taxon>Bacteria</taxon>
        <taxon>Pseudomonadati</taxon>
        <taxon>Pseudomonadota</taxon>
        <taxon>Gammaproteobacteria</taxon>
        <taxon>Moraxellales</taxon>
        <taxon>Moraxellaceae</taxon>
        <taxon>Agitococcus</taxon>
    </lineage>
</organism>
<keyword evidence="4" id="KW-1003">Cell membrane</keyword>
<keyword evidence="3" id="KW-0813">Transport</keyword>
<feature type="region of interest" description="Disordered" evidence="10">
    <location>
        <begin position="110"/>
        <end position="145"/>
    </location>
</feature>
<dbReference type="PANTHER" id="PTHR33446:SF2">
    <property type="entry name" value="PROTEIN TONB"/>
    <property type="match status" value="1"/>
</dbReference>
<evidence type="ECO:0000256" key="2">
    <source>
        <dbReference type="ARBA" id="ARBA00006555"/>
    </source>
</evidence>
<reference evidence="12 13" key="1">
    <citation type="submission" date="2018-04" db="EMBL/GenBank/DDBJ databases">
        <title>Genomic Encyclopedia of Archaeal and Bacterial Type Strains, Phase II (KMG-II): from individual species to whole genera.</title>
        <authorList>
            <person name="Goeker M."/>
        </authorList>
    </citation>
    <scope>NUCLEOTIDE SEQUENCE [LARGE SCALE GENOMIC DNA]</scope>
    <source>
        <strain evidence="12 13">DSM 5822</strain>
    </source>
</reference>
<keyword evidence="13" id="KW-1185">Reference proteome</keyword>
<dbReference type="Pfam" id="PF03544">
    <property type="entry name" value="TonB_C"/>
    <property type="match status" value="1"/>
</dbReference>
<keyword evidence="7" id="KW-0653">Protein transport</keyword>
<evidence type="ECO:0000256" key="7">
    <source>
        <dbReference type="ARBA" id="ARBA00022927"/>
    </source>
</evidence>
<keyword evidence="6" id="KW-0812">Transmembrane</keyword>
<dbReference type="Proteomes" id="UP000244223">
    <property type="component" value="Unassembled WGS sequence"/>
</dbReference>
<evidence type="ECO:0000313" key="12">
    <source>
        <dbReference type="EMBL" id="PTQ89352.1"/>
    </source>
</evidence>
<dbReference type="GO" id="GO:0055085">
    <property type="term" value="P:transmembrane transport"/>
    <property type="evidence" value="ECO:0007669"/>
    <property type="project" value="InterPro"/>
</dbReference>
<dbReference type="NCBIfam" id="TIGR01352">
    <property type="entry name" value="tonB_Cterm"/>
    <property type="match status" value="1"/>
</dbReference>
<accession>A0A2T5IZC6</accession>
<gene>
    <name evidence="12" type="ORF">C8N29_10785</name>
</gene>
<name>A0A2T5IZC6_9GAMM</name>
<comment type="similarity">
    <text evidence="2">Belongs to the TonB family.</text>
</comment>
<dbReference type="PANTHER" id="PTHR33446">
    <property type="entry name" value="PROTEIN TONB-RELATED"/>
    <property type="match status" value="1"/>
</dbReference>
<dbReference type="InterPro" id="IPR051045">
    <property type="entry name" value="TonB-dependent_transducer"/>
</dbReference>
<dbReference type="GO" id="GO:0098797">
    <property type="term" value="C:plasma membrane protein complex"/>
    <property type="evidence" value="ECO:0007669"/>
    <property type="project" value="TreeGrafter"/>
</dbReference>
<evidence type="ECO:0000256" key="6">
    <source>
        <dbReference type="ARBA" id="ARBA00022692"/>
    </source>
</evidence>
<evidence type="ECO:0000256" key="1">
    <source>
        <dbReference type="ARBA" id="ARBA00004383"/>
    </source>
</evidence>
<feature type="domain" description="TonB C-terminal" evidence="11">
    <location>
        <begin position="136"/>
        <end position="227"/>
    </location>
</feature>
<keyword evidence="9" id="KW-0472">Membrane</keyword>
<evidence type="ECO:0000259" key="11">
    <source>
        <dbReference type="PROSITE" id="PS52015"/>
    </source>
</evidence>
<evidence type="ECO:0000256" key="8">
    <source>
        <dbReference type="ARBA" id="ARBA00022989"/>
    </source>
</evidence>
<evidence type="ECO:0000256" key="3">
    <source>
        <dbReference type="ARBA" id="ARBA00022448"/>
    </source>
</evidence>
<keyword evidence="5" id="KW-0997">Cell inner membrane</keyword>
<evidence type="ECO:0000256" key="10">
    <source>
        <dbReference type="SAM" id="MobiDB-lite"/>
    </source>
</evidence>
<evidence type="ECO:0000256" key="4">
    <source>
        <dbReference type="ARBA" id="ARBA00022475"/>
    </source>
</evidence>
<dbReference type="PROSITE" id="PS52015">
    <property type="entry name" value="TONB_CTD"/>
    <property type="match status" value="1"/>
</dbReference>
<dbReference type="SUPFAM" id="SSF74653">
    <property type="entry name" value="TolA/TonB C-terminal domain"/>
    <property type="match status" value="1"/>
</dbReference>
<keyword evidence="8" id="KW-1133">Transmembrane helix</keyword>
<dbReference type="AlphaFoldDB" id="A0A2T5IZC6"/>
<evidence type="ECO:0000313" key="13">
    <source>
        <dbReference type="Proteomes" id="UP000244223"/>
    </source>
</evidence>
<comment type="subcellular location">
    <subcellularLocation>
        <location evidence="1">Cell inner membrane</location>
        <topology evidence="1">Single-pass membrane protein</topology>
        <orientation evidence="1">Periplasmic side</orientation>
    </subcellularLocation>
</comment>
<evidence type="ECO:0000256" key="9">
    <source>
        <dbReference type="ARBA" id="ARBA00023136"/>
    </source>
</evidence>
<evidence type="ECO:0000256" key="5">
    <source>
        <dbReference type="ARBA" id="ARBA00022519"/>
    </source>
</evidence>
<dbReference type="GO" id="GO:0015031">
    <property type="term" value="P:protein transport"/>
    <property type="evidence" value="ECO:0007669"/>
    <property type="project" value="UniProtKB-KW"/>
</dbReference>
<dbReference type="InterPro" id="IPR037682">
    <property type="entry name" value="TonB_C"/>
</dbReference>
<comment type="caution">
    <text evidence="12">The sequence shown here is derived from an EMBL/GenBank/DDBJ whole genome shotgun (WGS) entry which is preliminary data.</text>
</comment>
<proteinExistence type="inferred from homology"/>
<dbReference type="OrthoDB" id="1681210at2"/>
<dbReference type="EMBL" id="QAON01000007">
    <property type="protein sequence ID" value="PTQ89352.1"/>
    <property type="molecule type" value="Genomic_DNA"/>
</dbReference>
<sequence>MGVAFSRNQYVIFVTVVWVHACALYWASQQEVLPPIPQDIIVPIQAVMIMPVALPTKTLETPKQPAPPKPVAQPTIQPIVPKMPVLAPSEKAITLEKPVAVEKSEPVIDKSIPTPPVTDAPVVSKAEPPPETEITPPRSDASSLNNANPSYPAMSRRLAEQGKVLLDVLILANGTVGEIKLKQSSGFKRLDDAALQAVKQWRFQPAKRGNQAIDYWYVLPISFSLNS</sequence>